<name>M8E3C3_9BACL</name>
<proteinExistence type="predicted"/>
<dbReference type="NCBIfam" id="TIGR01764">
    <property type="entry name" value="excise"/>
    <property type="match status" value="1"/>
</dbReference>
<evidence type="ECO:0000313" key="5">
    <source>
        <dbReference type="Proteomes" id="UP000012081"/>
    </source>
</evidence>
<dbReference type="InterPro" id="IPR041657">
    <property type="entry name" value="HTH_17"/>
</dbReference>
<dbReference type="Pfam" id="PF12728">
    <property type="entry name" value="HTH_17"/>
    <property type="match status" value="1"/>
</dbReference>
<dbReference type="OrthoDB" id="9805928at2"/>
<evidence type="ECO:0000259" key="3">
    <source>
        <dbReference type="Pfam" id="PF12728"/>
    </source>
</evidence>
<dbReference type="PATRIC" id="fig|1300222.3.peg.1473"/>
<dbReference type="GO" id="GO:0003677">
    <property type="term" value="F:DNA binding"/>
    <property type="evidence" value="ECO:0007669"/>
    <property type="project" value="InterPro"/>
</dbReference>
<dbReference type="EMBL" id="APBN01000002">
    <property type="protein sequence ID" value="EMT53776.1"/>
    <property type="molecule type" value="Genomic_DNA"/>
</dbReference>
<dbReference type="InterPro" id="IPR024370">
    <property type="entry name" value="PBP_domain"/>
</dbReference>
<feature type="domain" description="PBP" evidence="2">
    <location>
        <begin position="104"/>
        <end position="293"/>
    </location>
</feature>
<gene>
    <name evidence="4" type="ORF">I532_07170</name>
</gene>
<dbReference type="InterPro" id="IPR010093">
    <property type="entry name" value="SinI_DNA-bd"/>
</dbReference>
<comment type="caution">
    <text evidence="4">The sequence shown here is derived from an EMBL/GenBank/DDBJ whole genome shotgun (WGS) entry which is preliminary data.</text>
</comment>
<protein>
    <submittedName>
        <fullName evidence="4">Uncharacterized protein</fullName>
    </submittedName>
</protein>
<evidence type="ECO:0000259" key="2">
    <source>
        <dbReference type="Pfam" id="PF12727"/>
    </source>
</evidence>
<feature type="domain" description="Helix-turn-helix" evidence="3">
    <location>
        <begin position="7"/>
        <end position="54"/>
    </location>
</feature>
<dbReference type="SUPFAM" id="SSF46955">
    <property type="entry name" value="Putative DNA-binding domain"/>
    <property type="match status" value="1"/>
</dbReference>
<sequence length="322" mass="36147">MTHDNSYTTEEIAKLLRISKLTVYDLIKKGELPAYRVGRQMRVDASDLEAYKQRAKGEYRSVHPYPHQSASTPAGTTSHVPTQHGQATRSVIISGQDVSLDMLANHLERNGDSIRPLRSYVGSINSLWAMYRGEADIVSTHLFDGDTGEYNIPYVRRMLIGHRYLVINLLSRWAGFYVQPGNPKKLSVWEDFRRAGVRMVNREKGSGIRTLIEEQFRLHGIAGHEVAGYEREEGNHLAVAGAVARGEADIGVGIEKAGQLVGVDFLPVIQERYDLVMLKTDENKALIRQVRETLLSEEFQNELAAIGGYDLASTGKIMYETW</sequence>
<feature type="region of interest" description="Disordered" evidence="1">
    <location>
        <begin position="63"/>
        <end position="85"/>
    </location>
</feature>
<keyword evidence="5" id="KW-1185">Reference proteome</keyword>
<feature type="compositionally biased region" description="Polar residues" evidence="1">
    <location>
        <begin position="68"/>
        <end position="85"/>
    </location>
</feature>
<dbReference type="InterPro" id="IPR009061">
    <property type="entry name" value="DNA-bd_dom_put_sf"/>
</dbReference>
<dbReference type="Pfam" id="PF12727">
    <property type="entry name" value="PBP_like"/>
    <property type="match status" value="1"/>
</dbReference>
<reference evidence="4 5" key="1">
    <citation type="submission" date="2013-03" db="EMBL/GenBank/DDBJ databases">
        <title>Assembly of a new bacterial strain Brevibacillus borstelensis AK1.</title>
        <authorList>
            <person name="Rajan I."/>
            <person name="PoliReddy D."/>
            <person name="Sugumar T."/>
            <person name="Rathinam K."/>
            <person name="Alqarawi S."/>
            <person name="Khalil A.B."/>
            <person name="Sivakumar N."/>
        </authorList>
    </citation>
    <scope>NUCLEOTIDE SEQUENCE [LARGE SCALE GENOMIC DNA]</scope>
    <source>
        <strain evidence="4 5">AK1</strain>
    </source>
</reference>
<dbReference type="STRING" id="1300222.I532_07170"/>
<dbReference type="GeneID" id="89500288"/>
<evidence type="ECO:0000256" key="1">
    <source>
        <dbReference type="SAM" id="MobiDB-lite"/>
    </source>
</evidence>
<dbReference type="Proteomes" id="UP000012081">
    <property type="component" value="Unassembled WGS sequence"/>
</dbReference>
<dbReference type="PANTHER" id="PTHR38431">
    <property type="entry name" value="BLL2305 PROTEIN"/>
    <property type="match status" value="1"/>
</dbReference>
<dbReference type="AlphaFoldDB" id="M8E3C3"/>
<dbReference type="SUPFAM" id="SSF53850">
    <property type="entry name" value="Periplasmic binding protein-like II"/>
    <property type="match status" value="1"/>
</dbReference>
<organism evidence="4 5">
    <name type="scientific">Brevibacillus borstelensis AK1</name>
    <dbReference type="NCBI Taxonomy" id="1300222"/>
    <lineage>
        <taxon>Bacteria</taxon>
        <taxon>Bacillati</taxon>
        <taxon>Bacillota</taxon>
        <taxon>Bacilli</taxon>
        <taxon>Bacillales</taxon>
        <taxon>Paenibacillaceae</taxon>
        <taxon>Brevibacillus</taxon>
    </lineage>
</organism>
<accession>M8E3C3</accession>
<dbReference type="PANTHER" id="PTHR38431:SF1">
    <property type="entry name" value="BLL2305 PROTEIN"/>
    <property type="match status" value="1"/>
</dbReference>
<dbReference type="RefSeq" id="WP_003387310.1">
    <property type="nucleotide sequence ID" value="NZ_APBN01000002.1"/>
</dbReference>
<evidence type="ECO:0000313" key="4">
    <source>
        <dbReference type="EMBL" id="EMT53776.1"/>
    </source>
</evidence>